<gene>
    <name evidence="2" type="ORF">B0T19DRAFT_285510</name>
</gene>
<evidence type="ECO:0008006" key="4">
    <source>
        <dbReference type="Google" id="ProtNLM"/>
    </source>
</evidence>
<dbReference type="AlphaFoldDB" id="A0AAE0I874"/>
<feature type="chain" id="PRO_5042006998" description="Ig-like domain-containing protein" evidence="1">
    <location>
        <begin position="24"/>
        <end position="331"/>
    </location>
</feature>
<evidence type="ECO:0000313" key="3">
    <source>
        <dbReference type="Proteomes" id="UP001286456"/>
    </source>
</evidence>
<feature type="signal peptide" evidence="1">
    <location>
        <begin position="1"/>
        <end position="23"/>
    </location>
</feature>
<comment type="caution">
    <text evidence="2">The sequence shown here is derived from an EMBL/GenBank/DDBJ whole genome shotgun (WGS) entry which is preliminary data.</text>
</comment>
<reference evidence="2" key="1">
    <citation type="journal article" date="2023" name="Mol. Phylogenet. Evol.">
        <title>Genome-scale phylogeny and comparative genomics of the fungal order Sordariales.</title>
        <authorList>
            <person name="Hensen N."/>
            <person name="Bonometti L."/>
            <person name="Westerberg I."/>
            <person name="Brannstrom I.O."/>
            <person name="Guillou S."/>
            <person name="Cros-Aarteil S."/>
            <person name="Calhoun S."/>
            <person name="Haridas S."/>
            <person name="Kuo A."/>
            <person name="Mondo S."/>
            <person name="Pangilinan J."/>
            <person name="Riley R."/>
            <person name="LaButti K."/>
            <person name="Andreopoulos B."/>
            <person name="Lipzen A."/>
            <person name="Chen C."/>
            <person name="Yan M."/>
            <person name="Daum C."/>
            <person name="Ng V."/>
            <person name="Clum A."/>
            <person name="Steindorff A."/>
            <person name="Ohm R.A."/>
            <person name="Martin F."/>
            <person name="Silar P."/>
            <person name="Natvig D.O."/>
            <person name="Lalanne C."/>
            <person name="Gautier V."/>
            <person name="Ament-Velasquez S.L."/>
            <person name="Kruys A."/>
            <person name="Hutchinson M.I."/>
            <person name="Powell A.J."/>
            <person name="Barry K."/>
            <person name="Miller A.N."/>
            <person name="Grigoriev I.V."/>
            <person name="Debuchy R."/>
            <person name="Gladieux P."/>
            <person name="Hiltunen Thoren M."/>
            <person name="Johannesson H."/>
        </authorList>
    </citation>
    <scope>NUCLEOTIDE SEQUENCE</scope>
    <source>
        <strain evidence="2">SMH4131-1</strain>
    </source>
</reference>
<proteinExistence type="predicted"/>
<keyword evidence="3" id="KW-1185">Reference proteome</keyword>
<protein>
    <recommendedName>
        <fullName evidence="4">Ig-like domain-containing protein</fullName>
    </recommendedName>
</protein>
<dbReference type="EMBL" id="JAUEPO010000006">
    <property type="protein sequence ID" value="KAK3320302.1"/>
    <property type="molecule type" value="Genomic_DNA"/>
</dbReference>
<dbReference type="Proteomes" id="UP001286456">
    <property type="component" value="Unassembled WGS sequence"/>
</dbReference>
<evidence type="ECO:0000313" key="2">
    <source>
        <dbReference type="EMBL" id="KAK3320302.1"/>
    </source>
</evidence>
<keyword evidence="1" id="KW-0732">Signal</keyword>
<sequence length="331" mass="34983">MRHNFLTPVALATASLLSGAAHAARVCGTGTGTFQYRLLDLRYDSPDPSKKNGLSTVAASLGTSTTPLYECVVQWPEAWAGWYEGGSNGTNIIWSDCIWTGAGAGADTTVSLAVDWKKKSVYVAHTFACSDKQGTDGLATGSVTLDITCSTADDNSFCTPKITSSTGARPDIRISTTQLKPSTTSKCADTAKQYQSWRVDKWTRQIEMTPGSTSANPLPLKSDSGPSFVLRNLAGGGTFSCASDSSGQMGSTFLGVCKPTAAAGNATTTTARFSFDTKLDLVTLEQDWDCGDGSVYEAVGVAYMQAACDRRFNSDVFVCTSEPVWVGTATF</sequence>
<accession>A0AAE0I874</accession>
<evidence type="ECO:0000256" key="1">
    <source>
        <dbReference type="SAM" id="SignalP"/>
    </source>
</evidence>
<organism evidence="2 3">
    <name type="scientific">Cercophora scortea</name>
    <dbReference type="NCBI Taxonomy" id="314031"/>
    <lineage>
        <taxon>Eukaryota</taxon>
        <taxon>Fungi</taxon>
        <taxon>Dikarya</taxon>
        <taxon>Ascomycota</taxon>
        <taxon>Pezizomycotina</taxon>
        <taxon>Sordariomycetes</taxon>
        <taxon>Sordariomycetidae</taxon>
        <taxon>Sordariales</taxon>
        <taxon>Lasiosphaeriaceae</taxon>
        <taxon>Cercophora</taxon>
    </lineage>
</organism>
<name>A0AAE0I874_9PEZI</name>
<reference evidence="2" key="2">
    <citation type="submission" date="2023-06" db="EMBL/GenBank/DDBJ databases">
        <authorList>
            <consortium name="Lawrence Berkeley National Laboratory"/>
            <person name="Haridas S."/>
            <person name="Hensen N."/>
            <person name="Bonometti L."/>
            <person name="Westerberg I."/>
            <person name="Brannstrom I.O."/>
            <person name="Guillou S."/>
            <person name="Cros-Aarteil S."/>
            <person name="Calhoun S."/>
            <person name="Kuo A."/>
            <person name="Mondo S."/>
            <person name="Pangilinan J."/>
            <person name="Riley R."/>
            <person name="Labutti K."/>
            <person name="Andreopoulos B."/>
            <person name="Lipzen A."/>
            <person name="Chen C."/>
            <person name="Yanf M."/>
            <person name="Daum C."/>
            <person name="Ng V."/>
            <person name="Clum A."/>
            <person name="Steindorff A."/>
            <person name="Ohm R."/>
            <person name="Martin F."/>
            <person name="Silar P."/>
            <person name="Natvig D."/>
            <person name="Lalanne C."/>
            <person name="Gautier V."/>
            <person name="Ament-Velasquez S.L."/>
            <person name="Kruys A."/>
            <person name="Hutchinson M.I."/>
            <person name="Powell A.J."/>
            <person name="Barry K."/>
            <person name="Miller A.N."/>
            <person name="Grigoriev I.V."/>
            <person name="Debuchy R."/>
            <person name="Gladieux P."/>
            <person name="Thoren M.H."/>
            <person name="Johannesson H."/>
        </authorList>
    </citation>
    <scope>NUCLEOTIDE SEQUENCE</scope>
    <source>
        <strain evidence="2">SMH4131-1</strain>
    </source>
</reference>